<sequence>MEGSKISSLNILQRVLFGLAQTSLLFREGSKDFRPSYHLECEKFGTFNGILEYLAQLHLFPIRV</sequence>
<evidence type="ECO:0000313" key="1">
    <source>
        <dbReference type="EMBL" id="CAI2374738.1"/>
    </source>
</evidence>
<organism evidence="1 2">
    <name type="scientific">Euplotes crassus</name>
    <dbReference type="NCBI Taxonomy" id="5936"/>
    <lineage>
        <taxon>Eukaryota</taxon>
        <taxon>Sar</taxon>
        <taxon>Alveolata</taxon>
        <taxon>Ciliophora</taxon>
        <taxon>Intramacronucleata</taxon>
        <taxon>Spirotrichea</taxon>
        <taxon>Hypotrichia</taxon>
        <taxon>Euplotida</taxon>
        <taxon>Euplotidae</taxon>
        <taxon>Moneuplotes</taxon>
    </lineage>
</organism>
<accession>A0AAD2CZQ1</accession>
<dbReference type="AlphaFoldDB" id="A0AAD2CZQ1"/>
<gene>
    <name evidence="1" type="ORF">ECRASSUSDP1_LOCUS16095</name>
</gene>
<keyword evidence="2" id="KW-1185">Reference proteome</keyword>
<evidence type="ECO:0000313" key="2">
    <source>
        <dbReference type="Proteomes" id="UP001295684"/>
    </source>
</evidence>
<reference evidence="1" key="1">
    <citation type="submission" date="2023-07" db="EMBL/GenBank/DDBJ databases">
        <authorList>
            <consortium name="AG Swart"/>
            <person name="Singh M."/>
            <person name="Singh A."/>
            <person name="Seah K."/>
            <person name="Emmerich C."/>
        </authorList>
    </citation>
    <scope>NUCLEOTIDE SEQUENCE</scope>
    <source>
        <strain evidence="1">DP1</strain>
    </source>
</reference>
<dbReference type="EMBL" id="CAMPGE010016162">
    <property type="protein sequence ID" value="CAI2374738.1"/>
    <property type="molecule type" value="Genomic_DNA"/>
</dbReference>
<name>A0AAD2CZQ1_EUPCR</name>
<comment type="caution">
    <text evidence="1">The sequence shown here is derived from an EMBL/GenBank/DDBJ whole genome shotgun (WGS) entry which is preliminary data.</text>
</comment>
<proteinExistence type="predicted"/>
<dbReference type="Proteomes" id="UP001295684">
    <property type="component" value="Unassembled WGS sequence"/>
</dbReference>
<protein>
    <submittedName>
        <fullName evidence="1">Uncharacterized protein</fullName>
    </submittedName>
</protein>